<dbReference type="SMR" id="A0A067HFG0"/>
<organism evidence="5 6">
    <name type="scientific">Citrus sinensis</name>
    <name type="common">Sweet orange</name>
    <name type="synonym">Citrus aurantium var. sinensis</name>
    <dbReference type="NCBI Taxonomy" id="2711"/>
    <lineage>
        <taxon>Eukaryota</taxon>
        <taxon>Viridiplantae</taxon>
        <taxon>Streptophyta</taxon>
        <taxon>Embryophyta</taxon>
        <taxon>Tracheophyta</taxon>
        <taxon>Spermatophyta</taxon>
        <taxon>Magnoliopsida</taxon>
        <taxon>eudicotyledons</taxon>
        <taxon>Gunneridae</taxon>
        <taxon>Pentapetalae</taxon>
        <taxon>rosids</taxon>
        <taxon>malvids</taxon>
        <taxon>Sapindales</taxon>
        <taxon>Rutaceae</taxon>
        <taxon>Aurantioideae</taxon>
        <taxon>Citrus</taxon>
    </lineage>
</organism>
<dbReference type="EMBL" id="KK784873">
    <property type="protein sequence ID" value="KDO86621.1"/>
    <property type="molecule type" value="Genomic_DNA"/>
</dbReference>
<proteinExistence type="predicted"/>
<feature type="domain" description="RRM" evidence="4">
    <location>
        <begin position="100"/>
        <end position="178"/>
    </location>
</feature>
<reference evidence="5 6" key="1">
    <citation type="submission" date="2014-04" db="EMBL/GenBank/DDBJ databases">
        <authorList>
            <consortium name="International Citrus Genome Consortium"/>
            <person name="Gmitter F."/>
            <person name="Chen C."/>
            <person name="Farmerie W."/>
            <person name="Harkins T."/>
            <person name="Desany B."/>
            <person name="Mohiuddin M."/>
            <person name="Kodira C."/>
            <person name="Borodovsky M."/>
            <person name="Lomsadze A."/>
            <person name="Burns P."/>
            <person name="Jenkins J."/>
            <person name="Prochnik S."/>
            <person name="Shu S."/>
            <person name="Chapman J."/>
            <person name="Pitluck S."/>
            <person name="Schmutz J."/>
            <person name="Rokhsar D."/>
        </authorList>
    </citation>
    <scope>NUCLEOTIDE SEQUENCE</scope>
</reference>
<dbReference type="PANTHER" id="PTHR48025:SF7">
    <property type="entry name" value="RNA-BINDING (RRM_RBD_RNP MOTIFS) FAMILY PROTEIN"/>
    <property type="match status" value="1"/>
</dbReference>
<evidence type="ECO:0000313" key="6">
    <source>
        <dbReference type="Proteomes" id="UP000027120"/>
    </source>
</evidence>
<dbReference type="SMART" id="SM00360">
    <property type="entry name" value="RRM"/>
    <property type="match status" value="2"/>
</dbReference>
<dbReference type="Proteomes" id="UP000027120">
    <property type="component" value="Unassembled WGS sequence"/>
</dbReference>
<dbReference type="PROSITE" id="PS50102">
    <property type="entry name" value="RRM"/>
    <property type="match status" value="2"/>
</dbReference>
<dbReference type="InterPro" id="IPR035979">
    <property type="entry name" value="RBD_domain_sf"/>
</dbReference>
<dbReference type="AlphaFoldDB" id="A0A067HFG0"/>
<dbReference type="SUPFAM" id="SSF54928">
    <property type="entry name" value="RNA-binding domain, RBD"/>
    <property type="match status" value="2"/>
</dbReference>
<keyword evidence="1 2" id="KW-0694">RNA-binding</keyword>
<evidence type="ECO:0000259" key="4">
    <source>
        <dbReference type="PROSITE" id="PS50102"/>
    </source>
</evidence>
<evidence type="ECO:0000256" key="3">
    <source>
        <dbReference type="SAM" id="MobiDB-lite"/>
    </source>
</evidence>
<dbReference type="GO" id="GO:0003729">
    <property type="term" value="F:mRNA binding"/>
    <property type="evidence" value="ECO:0000318"/>
    <property type="project" value="GO_Central"/>
</dbReference>
<dbReference type="InterPro" id="IPR012677">
    <property type="entry name" value="Nucleotide-bd_a/b_plait_sf"/>
</dbReference>
<dbReference type="GO" id="GO:0009507">
    <property type="term" value="C:chloroplast"/>
    <property type="evidence" value="ECO:0007669"/>
    <property type="project" value="GOC"/>
</dbReference>
<dbReference type="InterPro" id="IPR000504">
    <property type="entry name" value="RRM_dom"/>
</dbReference>
<evidence type="ECO:0000256" key="1">
    <source>
        <dbReference type="ARBA" id="ARBA00022884"/>
    </source>
</evidence>
<dbReference type="STRING" id="2711.A0A067HFG0"/>
<dbReference type="Pfam" id="PF00076">
    <property type="entry name" value="RRM_1"/>
    <property type="match status" value="2"/>
</dbReference>
<sequence length="302" mass="33251">MAAATGFLTTSSSLFTKITPPATPKRFGFTSLPTLINFQYPKLSSCWSRSHPAGFRSVLAVVDEEAVVVEDEINGKDNVGGNEVDDDSSVEEPRSRARPCELYVCNLPRSFDISELLEMFKPFGTVLSVEVSRNPETGISRGCGYLTMGSINSAKNAIIALDGSDVGGREMRVRFSIDMNSRTRNAEALISPPKKIFVYESPHKLYVGNLSWAVKPEDLRNHFGRFGTVVSARVLHDRKGQTTRVFGFISFSSDAERDAALSLNGTVESHTVAFQPLFPFNYVLFVSFTYSKPSCRTFGVGQ</sequence>
<protein>
    <recommendedName>
        <fullName evidence="4">RRM domain-containing protein</fullName>
    </recommendedName>
</protein>
<feature type="region of interest" description="Disordered" evidence="3">
    <location>
        <begin position="73"/>
        <end position="93"/>
    </location>
</feature>
<evidence type="ECO:0000313" key="5">
    <source>
        <dbReference type="EMBL" id="KDO86621.1"/>
    </source>
</evidence>
<dbReference type="InterPro" id="IPR050502">
    <property type="entry name" value="Euk_RNA-bind_prot"/>
</dbReference>
<gene>
    <name evidence="5" type="ORF">CISIN_1g022096mg</name>
</gene>
<evidence type="ECO:0000256" key="2">
    <source>
        <dbReference type="PROSITE-ProRule" id="PRU00176"/>
    </source>
</evidence>
<dbReference type="PANTHER" id="PTHR48025">
    <property type="entry name" value="OS02G0815200 PROTEIN"/>
    <property type="match status" value="1"/>
</dbReference>
<feature type="domain" description="RRM" evidence="4">
    <location>
        <begin position="203"/>
        <end position="291"/>
    </location>
</feature>
<name>A0A067HFG0_CITSI</name>
<accession>A0A067HFG0</accession>
<dbReference type="Gene3D" id="3.30.70.330">
    <property type="match status" value="2"/>
</dbReference>
<keyword evidence="6" id="KW-1185">Reference proteome</keyword>
<dbReference type="GO" id="GO:1901259">
    <property type="term" value="P:chloroplast rRNA processing"/>
    <property type="evidence" value="ECO:0000318"/>
    <property type="project" value="GO_Central"/>
</dbReference>